<evidence type="ECO:0000256" key="1">
    <source>
        <dbReference type="ARBA" id="ARBA00009431"/>
    </source>
</evidence>
<keyword evidence="2 6" id="KW-0121">Carboxypeptidase</keyword>
<evidence type="ECO:0000256" key="5">
    <source>
        <dbReference type="ARBA" id="ARBA00023180"/>
    </source>
</evidence>
<dbReference type="Pfam" id="PF00450">
    <property type="entry name" value="Peptidase_S10"/>
    <property type="match status" value="1"/>
</dbReference>
<protein>
    <recommendedName>
        <fullName evidence="6">Carboxypeptidase</fullName>
        <ecNumber evidence="6">3.4.16.-</ecNumber>
    </recommendedName>
</protein>
<dbReference type="AlphaFoldDB" id="A0AAW0DV30"/>
<evidence type="ECO:0000256" key="2">
    <source>
        <dbReference type="ARBA" id="ARBA00022645"/>
    </source>
</evidence>
<sequence>MKAVSILLPLLYLSTSFASPTGEQVVLKLGDAGRVHSNDAYRAVNEWLDDAKKTILKGKKNLEKWYHDGREFIKQNELMYELVSNPAFDEHQLRVTEPDLCDSSVKQYSGYLDIAQDKHLFFWFFESRNSPSTDPLVLWLNGGPGCSSSTGLLFELGPCSIANEGKNTTFNKHSWTSSANVIFLDQPVNVGFSYADDGTTVNNSPVAGKDVYAFLELFLSRFPEYSEQPFHISGESYAGTYLPNIASAIWTGNKQLDLAPTPNLKKINFESILIGNGQTDPAVQFGSVPDYACEGPYPVYSDPEGPECLNLRAKAPTCQRMLNSCYSWDSRLTCVPALLYCNSQLMGPLMQTGLNPYDVRRPCDRSKDGDLCYKEMSYIDTWMNEPKNKVALGVDPTRKFASCNMEVNSAFLLQGDGAHNSAKLLTELVNDGIRLLIYAGNADMMCNYIGNERWLEVLDSSFKDEFTEAQTIPWVTAGSGQLAGTVRSAGGKGFTAGNVTFVTVYEAGHMVPFDQPEAALDLFSRWLSNTPLSFQ</sequence>
<dbReference type="InterPro" id="IPR001563">
    <property type="entry name" value="Peptidase_S10"/>
</dbReference>
<comment type="caution">
    <text evidence="7">The sequence shown here is derived from an EMBL/GenBank/DDBJ whole genome shotgun (WGS) entry which is preliminary data.</text>
</comment>
<keyword evidence="8" id="KW-1185">Reference proteome</keyword>
<dbReference type="GO" id="GO:0004185">
    <property type="term" value="F:serine-type carboxypeptidase activity"/>
    <property type="evidence" value="ECO:0007669"/>
    <property type="project" value="UniProtKB-UniRule"/>
</dbReference>
<feature type="chain" id="PRO_5043103880" description="Carboxypeptidase" evidence="6">
    <location>
        <begin position="19"/>
        <end position="535"/>
    </location>
</feature>
<dbReference type="PROSITE" id="PS00131">
    <property type="entry name" value="CARBOXYPEPT_SER_SER"/>
    <property type="match status" value="1"/>
</dbReference>
<proteinExistence type="inferred from homology"/>
<dbReference type="EC" id="3.4.16.-" evidence="6"/>
<evidence type="ECO:0000256" key="3">
    <source>
        <dbReference type="ARBA" id="ARBA00022670"/>
    </source>
</evidence>
<accession>A0AAW0DV30</accession>
<evidence type="ECO:0000256" key="6">
    <source>
        <dbReference type="RuleBase" id="RU361156"/>
    </source>
</evidence>
<name>A0AAW0DV30_9AGAR</name>
<dbReference type="InterPro" id="IPR018247">
    <property type="entry name" value="EF_Hand_1_Ca_BS"/>
</dbReference>
<dbReference type="EMBL" id="JAWWNJ010000005">
    <property type="protein sequence ID" value="KAK7055156.1"/>
    <property type="molecule type" value="Genomic_DNA"/>
</dbReference>
<evidence type="ECO:0000313" key="7">
    <source>
        <dbReference type="EMBL" id="KAK7055156.1"/>
    </source>
</evidence>
<comment type="similarity">
    <text evidence="1 6">Belongs to the peptidase S10 family.</text>
</comment>
<dbReference type="PANTHER" id="PTHR11802">
    <property type="entry name" value="SERINE PROTEASE FAMILY S10 SERINE CARBOXYPEPTIDASE"/>
    <property type="match status" value="1"/>
</dbReference>
<feature type="signal peptide" evidence="6">
    <location>
        <begin position="1"/>
        <end position="18"/>
    </location>
</feature>
<evidence type="ECO:0000313" key="8">
    <source>
        <dbReference type="Proteomes" id="UP001362999"/>
    </source>
</evidence>
<dbReference type="PROSITE" id="PS00018">
    <property type="entry name" value="EF_HAND_1"/>
    <property type="match status" value="1"/>
</dbReference>
<dbReference type="Gene3D" id="3.40.50.1820">
    <property type="entry name" value="alpha/beta hydrolase"/>
    <property type="match status" value="1"/>
</dbReference>
<dbReference type="SUPFAM" id="SSF53474">
    <property type="entry name" value="alpha/beta-Hydrolases"/>
    <property type="match status" value="1"/>
</dbReference>
<dbReference type="GO" id="GO:0006508">
    <property type="term" value="P:proteolysis"/>
    <property type="evidence" value="ECO:0007669"/>
    <property type="project" value="UniProtKB-KW"/>
</dbReference>
<gene>
    <name evidence="7" type="ORF">R3P38DRAFT_2845467</name>
</gene>
<dbReference type="PRINTS" id="PR00724">
    <property type="entry name" value="CRBOXYPTASEC"/>
</dbReference>
<dbReference type="Proteomes" id="UP001362999">
    <property type="component" value="Unassembled WGS sequence"/>
</dbReference>
<keyword evidence="3 6" id="KW-0645">Protease</keyword>
<reference evidence="7 8" key="1">
    <citation type="journal article" date="2024" name="J Genomics">
        <title>Draft genome sequencing and assembly of Favolaschia claudopus CIRM-BRFM 2984 isolated from oak limbs.</title>
        <authorList>
            <person name="Navarro D."/>
            <person name="Drula E."/>
            <person name="Chaduli D."/>
            <person name="Cazenave R."/>
            <person name="Ahrendt S."/>
            <person name="Wang J."/>
            <person name="Lipzen A."/>
            <person name="Daum C."/>
            <person name="Barry K."/>
            <person name="Grigoriev I.V."/>
            <person name="Favel A."/>
            <person name="Rosso M.N."/>
            <person name="Martin F."/>
        </authorList>
    </citation>
    <scope>NUCLEOTIDE SEQUENCE [LARGE SCALE GENOMIC DNA]</scope>
    <source>
        <strain evidence="7 8">CIRM-BRFM 2984</strain>
    </source>
</reference>
<dbReference type="InterPro" id="IPR029058">
    <property type="entry name" value="AB_hydrolase_fold"/>
</dbReference>
<dbReference type="PANTHER" id="PTHR11802:SF452">
    <property type="entry name" value="CARBOXYPEPTIDASE"/>
    <property type="match status" value="1"/>
</dbReference>
<keyword evidence="6" id="KW-0732">Signal</keyword>
<dbReference type="Gene3D" id="1.10.287.410">
    <property type="match status" value="1"/>
</dbReference>
<keyword evidence="5" id="KW-0325">Glycoprotein</keyword>
<organism evidence="7 8">
    <name type="scientific">Favolaschia claudopus</name>
    <dbReference type="NCBI Taxonomy" id="2862362"/>
    <lineage>
        <taxon>Eukaryota</taxon>
        <taxon>Fungi</taxon>
        <taxon>Dikarya</taxon>
        <taxon>Basidiomycota</taxon>
        <taxon>Agaricomycotina</taxon>
        <taxon>Agaricomycetes</taxon>
        <taxon>Agaricomycetidae</taxon>
        <taxon>Agaricales</taxon>
        <taxon>Marasmiineae</taxon>
        <taxon>Mycenaceae</taxon>
        <taxon>Favolaschia</taxon>
    </lineage>
</organism>
<evidence type="ECO:0000256" key="4">
    <source>
        <dbReference type="ARBA" id="ARBA00022801"/>
    </source>
</evidence>
<dbReference type="GO" id="GO:0000324">
    <property type="term" value="C:fungal-type vacuole"/>
    <property type="evidence" value="ECO:0007669"/>
    <property type="project" value="TreeGrafter"/>
</dbReference>
<dbReference type="InterPro" id="IPR018202">
    <property type="entry name" value="Ser_caboxypep_ser_AS"/>
</dbReference>
<keyword evidence="4 6" id="KW-0378">Hydrolase</keyword>